<evidence type="ECO:0000259" key="4">
    <source>
        <dbReference type="PROSITE" id="PS50102"/>
    </source>
</evidence>
<feature type="compositionally biased region" description="Basic and acidic residues" evidence="3">
    <location>
        <begin position="79"/>
        <end position="94"/>
    </location>
</feature>
<dbReference type="Gene3D" id="3.30.70.330">
    <property type="match status" value="1"/>
</dbReference>
<sequence length="103" mass="11274">MGKRVFVGNLPFSATEDQLRELFSQHGEVASAEIVKDKFTERSRGFAFVEMATDEAAAAAVAALNQYQMDGRPLTVNEARARTESRGPRERGNRGGDGGGNRW</sequence>
<name>A0A937XD93_UNCW3</name>
<dbReference type="Proteomes" id="UP000779900">
    <property type="component" value="Unassembled WGS sequence"/>
</dbReference>
<dbReference type="PROSITE" id="PS50102">
    <property type="entry name" value="RRM"/>
    <property type="match status" value="1"/>
</dbReference>
<dbReference type="AlphaFoldDB" id="A0A937XD93"/>
<dbReference type="InterPro" id="IPR050502">
    <property type="entry name" value="Euk_RNA-bind_prot"/>
</dbReference>
<evidence type="ECO:0000313" key="5">
    <source>
        <dbReference type="EMBL" id="MBM3330892.1"/>
    </source>
</evidence>
<dbReference type="EMBL" id="VGIR01000013">
    <property type="protein sequence ID" value="MBM3330892.1"/>
    <property type="molecule type" value="Genomic_DNA"/>
</dbReference>
<dbReference type="SUPFAM" id="SSF54928">
    <property type="entry name" value="RNA-binding domain, RBD"/>
    <property type="match status" value="1"/>
</dbReference>
<gene>
    <name evidence="5" type="ORF">FJY68_03460</name>
</gene>
<keyword evidence="1" id="KW-0677">Repeat</keyword>
<protein>
    <submittedName>
        <fullName evidence="5">RNA-binding protein</fullName>
    </submittedName>
</protein>
<dbReference type="InterPro" id="IPR012677">
    <property type="entry name" value="Nucleotide-bd_a/b_plait_sf"/>
</dbReference>
<feature type="domain" description="RRM" evidence="4">
    <location>
        <begin position="3"/>
        <end position="81"/>
    </location>
</feature>
<feature type="region of interest" description="Disordered" evidence="3">
    <location>
        <begin position="74"/>
        <end position="103"/>
    </location>
</feature>
<evidence type="ECO:0000313" key="6">
    <source>
        <dbReference type="Proteomes" id="UP000779900"/>
    </source>
</evidence>
<evidence type="ECO:0000256" key="1">
    <source>
        <dbReference type="ARBA" id="ARBA00022737"/>
    </source>
</evidence>
<dbReference type="PANTHER" id="PTHR48025:SF1">
    <property type="entry name" value="RRM DOMAIN-CONTAINING PROTEIN"/>
    <property type="match status" value="1"/>
</dbReference>
<dbReference type="SMART" id="SM00360">
    <property type="entry name" value="RRM"/>
    <property type="match status" value="1"/>
</dbReference>
<dbReference type="GO" id="GO:0003729">
    <property type="term" value="F:mRNA binding"/>
    <property type="evidence" value="ECO:0007669"/>
    <property type="project" value="TreeGrafter"/>
</dbReference>
<dbReference type="InterPro" id="IPR000504">
    <property type="entry name" value="RRM_dom"/>
</dbReference>
<reference evidence="5" key="1">
    <citation type="submission" date="2019-03" db="EMBL/GenBank/DDBJ databases">
        <title>Lake Tanganyika Metagenome-Assembled Genomes (MAGs).</title>
        <authorList>
            <person name="Tran P."/>
        </authorList>
    </citation>
    <scope>NUCLEOTIDE SEQUENCE</scope>
    <source>
        <strain evidence="5">K_DeepCast_150m_m2_040</strain>
    </source>
</reference>
<dbReference type="CDD" id="cd21608">
    <property type="entry name" value="RRM2_NsCP33_like"/>
    <property type="match status" value="1"/>
</dbReference>
<dbReference type="InterPro" id="IPR048289">
    <property type="entry name" value="RRM2_NsCP33-like"/>
</dbReference>
<evidence type="ECO:0000256" key="3">
    <source>
        <dbReference type="SAM" id="MobiDB-lite"/>
    </source>
</evidence>
<keyword evidence="2" id="KW-0694">RNA-binding</keyword>
<dbReference type="Pfam" id="PF00076">
    <property type="entry name" value="RRM_1"/>
    <property type="match status" value="1"/>
</dbReference>
<accession>A0A937XD93</accession>
<proteinExistence type="predicted"/>
<evidence type="ECO:0000256" key="2">
    <source>
        <dbReference type="ARBA" id="ARBA00022884"/>
    </source>
</evidence>
<dbReference type="InterPro" id="IPR035979">
    <property type="entry name" value="RBD_domain_sf"/>
</dbReference>
<organism evidence="5 6">
    <name type="scientific">candidate division WOR-3 bacterium</name>
    <dbReference type="NCBI Taxonomy" id="2052148"/>
    <lineage>
        <taxon>Bacteria</taxon>
        <taxon>Bacteria division WOR-3</taxon>
    </lineage>
</organism>
<dbReference type="PANTHER" id="PTHR48025">
    <property type="entry name" value="OS02G0815200 PROTEIN"/>
    <property type="match status" value="1"/>
</dbReference>
<comment type="caution">
    <text evidence="5">The sequence shown here is derived from an EMBL/GenBank/DDBJ whole genome shotgun (WGS) entry which is preliminary data.</text>
</comment>